<gene>
    <name evidence="1" type="ORF">EHZ11_15925</name>
</gene>
<dbReference type="Proteomes" id="UP000273641">
    <property type="component" value="Unassembled WGS sequence"/>
</dbReference>
<proteinExistence type="predicted"/>
<evidence type="ECO:0000313" key="2">
    <source>
        <dbReference type="Proteomes" id="UP000273641"/>
    </source>
</evidence>
<sequence>MVNDNSILNKIFTQNGMKAWLDNKESAFYKEFVESFGSKYVGKENREIIGDIYKYLNKYYRNEYFYKNTLLNKLLLGKHSLNTTTAITEIPINKSKADFILINGKAVVYEIKTGLDSFERLESQIEDYFKAFVNVYVVTCEENYEKLKSILNNDNVGIYILTNRNTLSKKREAKDYYSKLDYKAMFDILRKNEFENILLEHYGELPNTTQFKYYDECFKLFKNIEKKLVYRYMFLELKKRVKVNKENFNKFIPHELRFLVYFSNLKKQDYLKLNKFLNNKY</sequence>
<evidence type="ECO:0000313" key="1">
    <source>
        <dbReference type="EMBL" id="RQN21855.1"/>
    </source>
</evidence>
<comment type="caution">
    <text evidence="1">The sequence shown here is derived from an EMBL/GenBank/DDBJ whole genome shotgun (WGS) entry which is preliminary data.</text>
</comment>
<organism evidence="1 2">
    <name type="scientific">Clostridium perfringens</name>
    <dbReference type="NCBI Taxonomy" id="1502"/>
    <lineage>
        <taxon>Bacteria</taxon>
        <taxon>Bacillati</taxon>
        <taxon>Bacillota</taxon>
        <taxon>Clostridia</taxon>
        <taxon>Eubacteriales</taxon>
        <taxon>Clostridiaceae</taxon>
        <taxon>Clostridium</taxon>
    </lineage>
</organism>
<accession>A0AAE8K5V9</accession>
<dbReference type="RefSeq" id="WP_124231143.1">
    <property type="nucleotide sequence ID" value="NZ_CATNZC010000013.1"/>
</dbReference>
<dbReference type="AlphaFoldDB" id="A0AAE8K5V9"/>
<dbReference type="InterPro" id="IPR047729">
    <property type="entry name" value="Sce7726-like"/>
</dbReference>
<evidence type="ECO:0008006" key="3">
    <source>
        <dbReference type="Google" id="ProtNLM"/>
    </source>
</evidence>
<reference evidence="1 2" key="1">
    <citation type="submission" date="2018-11" db="EMBL/GenBank/DDBJ databases">
        <title>Draft genome sequences of potential pathogenic Clostridium perfringens from environmental surface water in the North West Province, South Africa.</title>
        <authorList>
            <person name="Fourie J.C.J."/>
            <person name="Sanko T.J."/>
            <person name="Bezuidenhout C."/>
            <person name="Mienie C."/>
            <person name="Adeleke R."/>
        </authorList>
    </citation>
    <scope>NUCLEOTIDE SEQUENCE [LARGE SCALE GENOMIC DNA]</scope>
    <source>
        <strain evidence="1 2">SC4-C13</strain>
    </source>
</reference>
<name>A0AAE8K5V9_CLOPF</name>
<dbReference type="NCBIfam" id="NF033832">
    <property type="entry name" value="sce7726_fam"/>
    <property type="match status" value="1"/>
</dbReference>
<dbReference type="EMBL" id="RQNR01000058">
    <property type="protein sequence ID" value="RQN21855.1"/>
    <property type="molecule type" value="Genomic_DNA"/>
</dbReference>
<protein>
    <recommendedName>
        <fullName evidence="3">Sce7726 family protein</fullName>
    </recommendedName>
</protein>